<evidence type="ECO:0008006" key="4">
    <source>
        <dbReference type="Google" id="ProtNLM"/>
    </source>
</evidence>
<sequence length="155" mass="16831">MSGSLAWWVLSLNTATALYMTGVIWLIQQVHYPLFRHVGMDAFTDYHHRHVAAIFPVVALPMLIEGLSAAWLAFQPPPGIARGLLWGGLACVGLAFGVTALVSIPCHDRLAAGFDATTLQTLVATNWWRTLAWTLHGILSLAALVQFGCQKPPAD</sequence>
<evidence type="ECO:0000256" key="1">
    <source>
        <dbReference type="SAM" id="Phobius"/>
    </source>
</evidence>
<reference evidence="2 3" key="1">
    <citation type="submission" date="2021-03" db="EMBL/GenBank/DDBJ databases">
        <title>Genomic and phenotypic characterization of Chloracidobacterium isolates provides evidence for multiple species.</title>
        <authorList>
            <person name="Saini M.K."/>
            <person name="Costas A.M.G."/>
            <person name="Tank M."/>
            <person name="Bryant D.A."/>
        </authorList>
    </citation>
    <scope>NUCLEOTIDE SEQUENCE [LARGE SCALE GENOMIC DNA]</scope>
    <source>
        <strain evidence="2 3">N</strain>
    </source>
</reference>
<proteinExistence type="predicted"/>
<protein>
    <recommendedName>
        <fullName evidence="4">DUF1772 domain-containing protein</fullName>
    </recommendedName>
</protein>
<keyword evidence="1" id="KW-0472">Membrane</keyword>
<name>A0ABX8B523_9BACT</name>
<keyword evidence="1" id="KW-0812">Transmembrane</keyword>
<organism evidence="2 3">
    <name type="scientific">Chloracidobacterium sp. N</name>
    <dbReference type="NCBI Taxonomy" id="2821540"/>
    <lineage>
        <taxon>Bacteria</taxon>
        <taxon>Pseudomonadati</taxon>
        <taxon>Acidobacteriota</taxon>
        <taxon>Terriglobia</taxon>
        <taxon>Terriglobales</taxon>
        <taxon>Acidobacteriaceae</taxon>
        <taxon>Chloracidobacterium</taxon>
        <taxon>Chloracidobacterium aggregatum</taxon>
    </lineage>
</organism>
<feature type="transmembrane region" description="Helical" evidence="1">
    <location>
        <begin position="6"/>
        <end position="27"/>
    </location>
</feature>
<keyword evidence="1" id="KW-1133">Transmembrane helix</keyword>
<feature type="transmembrane region" description="Helical" evidence="1">
    <location>
        <begin position="84"/>
        <end position="104"/>
    </location>
</feature>
<keyword evidence="3" id="KW-1185">Reference proteome</keyword>
<accession>A0ABX8B523</accession>
<gene>
    <name evidence="2" type="ORF">J8C05_13110</name>
</gene>
<evidence type="ECO:0000313" key="2">
    <source>
        <dbReference type="EMBL" id="QUV95750.1"/>
    </source>
</evidence>
<feature type="transmembrane region" description="Helical" evidence="1">
    <location>
        <begin position="51"/>
        <end position="72"/>
    </location>
</feature>
<evidence type="ECO:0000313" key="3">
    <source>
        <dbReference type="Proteomes" id="UP000677668"/>
    </source>
</evidence>
<dbReference type="EMBL" id="CP072643">
    <property type="protein sequence ID" value="QUV95750.1"/>
    <property type="molecule type" value="Genomic_DNA"/>
</dbReference>
<dbReference type="RefSeq" id="WP_014101259.1">
    <property type="nucleotide sequence ID" value="NZ_CP072643.1"/>
</dbReference>
<dbReference type="Proteomes" id="UP000677668">
    <property type="component" value="Chromosome 2"/>
</dbReference>